<evidence type="ECO:0000313" key="1">
    <source>
        <dbReference type="EMBL" id="CTQ75903.1"/>
    </source>
</evidence>
<keyword evidence="2" id="KW-1185">Reference proteome</keyword>
<dbReference type="InterPro" id="IPR052924">
    <property type="entry name" value="OsmC/Ohr_hydroprdx_reductase"/>
</dbReference>
<proteinExistence type="predicted"/>
<dbReference type="Pfam" id="PF02566">
    <property type="entry name" value="OsmC"/>
    <property type="match status" value="1"/>
</dbReference>
<dbReference type="PANTHER" id="PTHR35368:SF1">
    <property type="entry name" value="HYDROPEROXIDE REDUCTASE"/>
    <property type="match status" value="1"/>
</dbReference>
<reference evidence="2" key="1">
    <citation type="submission" date="2015-07" db="EMBL/GenBank/DDBJ databases">
        <authorList>
            <person name="Rodrigo-Torres Lidia"/>
            <person name="Arahal R.David."/>
        </authorList>
    </citation>
    <scope>NUCLEOTIDE SEQUENCE [LARGE SCALE GENOMIC DNA]</scope>
    <source>
        <strain evidence="2">CECT 5096</strain>
    </source>
</reference>
<protein>
    <submittedName>
        <fullName evidence="1">OsmC-like protein</fullName>
    </submittedName>
</protein>
<dbReference type="RefSeq" id="WP_055118339.1">
    <property type="nucleotide sequence ID" value="NZ_CANMGD010000007.1"/>
</dbReference>
<evidence type="ECO:0000313" key="2">
    <source>
        <dbReference type="Proteomes" id="UP000049983"/>
    </source>
</evidence>
<dbReference type="InterPro" id="IPR036102">
    <property type="entry name" value="OsmC/Ohrsf"/>
</dbReference>
<dbReference type="Proteomes" id="UP000049983">
    <property type="component" value="Unassembled WGS sequence"/>
</dbReference>
<name>A0A0M7AQ39_9HYPH</name>
<gene>
    <name evidence="1" type="ORF">LA5096_04573</name>
</gene>
<dbReference type="InterPro" id="IPR003718">
    <property type="entry name" value="OsmC/Ohr_fam"/>
</dbReference>
<accession>A0A0M7AQ39</accession>
<dbReference type="AlphaFoldDB" id="A0A0M7AQ39"/>
<dbReference type="EMBL" id="CXWC01000012">
    <property type="protein sequence ID" value="CTQ75903.1"/>
    <property type="molecule type" value="Genomic_DNA"/>
</dbReference>
<dbReference type="STRING" id="311410.LA5095_04130"/>
<dbReference type="InterPro" id="IPR015946">
    <property type="entry name" value="KH_dom-like_a/b"/>
</dbReference>
<dbReference type="SUPFAM" id="SSF82784">
    <property type="entry name" value="OsmC-like"/>
    <property type="match status" value="1"/>
</dbReference>
<sequence>MTTSTQDKPVSNGVNTEALIGARGVFAEMPQAASFTFRSNCDWVDGSESRNTINGYFGLGEEHIRKQTFVISSDHPAVFSATDRAPTPPEIALSALASCLTGGIAAVAQHRGIQLRKVQAVVEGDMDMRGILGMDPDIRNGFSAVRVTFNIDADASDDDIRALVAQSQKRSTVFDLMTNPTNVHVVVA</sequence>
<organism evidence="1 2">
    <name type="scientific">Roseibium album</name>
    <dbReference type="NCBI Taxonomy" id="311410"/>
    <lineage>
        <taxon>Bacteria</taxon>
        <taxon>Pseudomonadati</taxon>
        <taxon>Pseudomonadota</taxon>
        <taxon>Alphaproteobacteria</taxon>
        <taxon>Hyphomicrobiales</taxon>
        <taxon>Stappiaceae</taxon>
        <taxon>Roseibium</taxon>
    </lineage>
</organism>
<dbReference type="Gene3D" id="3.30.300.20">
    <property type="match status" value="1"/>
</dbReference>
<dbReference type="OrthoDB" id="9811389at2"/>
<dbReference type="PANTHER" id="PTHR35368">
    <property type="entry name" value="HYDROPEROXIDE REDUCTASE"/>
    <property type="match status" value="1"/>
</dbReference>